<evidence type="ECO:0000256" key="1">
    <source>
        <dbReference type="ARBA" id="ARBA00001971"/>
    </source>
</evidence>
<dbReference type="PROSITE" id="PS00086">
    <property type="entry name" value="CYTOCHROME_P450"/>
    <property type="match status" value="1"/>
</dbReference>
<keyword evidence="4 9" id="KW-0479">Metal-binding</keyword>
<comment type="similarity">
    <text evidence="2 10">Belongs to the cytochrome P450 family.</text>
</comment>
<keyword evidence="5 10" id="KW-0560">Oxidoreductase</keyword>
<evidence type="ECO:0000256" key="10">
    <source>
        <dbReference type="RuleBase" id="RU000461"/>
    </source>
</evidence>
<dbReference type="PRINTS" id="PR00463">
    <property type="entry name" value="EP450I"/>
</dbReference>
<dbReference type="InterPro" id="IPR001128">
    <property type="entry name" value="Cyt_P450"/>
</dbReference>
<comment type="caution">
    <text evidence="11">The sequence shown here is derived from an EMBL/GenBank/DDBJ whole genome shotgun (WGS) entry which is preliminary data.</text>
</comment>
<comment type="function">
    <text evidence="8">Cytochromes P450 are a group of heme-thiolate monooxygenases. They oxidize a variety of structurally unrelated compounds, including steroids, fatty acids, and xenobiotics.</text>
</comment>
<evidence type="ECO:0000256" key="8">
    <source>
        <dbReference type="ARBA" id="ARBA00043906"/>
    </source>
</evidence>
<dbReference type="GO" id="GO:0008395">
    <property type="term" value="F:steroid hydroxylase activity"/>
    <property type="evidence" value="ECO:0007669"/>
    <property type="project" value="TreeGrafter"/>
</dbReference>
<evidence type="ECO:0000313" key="11">
    <source>
        <dbReference type="EMBL" id="CAF1415002.1"/>
    </source>
</evidence>
<gene>
    <name evidence="11" type="ORF">XAT740_LOCUS34886</name>
</gene>
<sequence length="519" mass="60397">MFITIILLSVAICLIVTYLYKIKSSYDYFRRRNIPGPPPQFFFGHYLTLWNVPFYSRQLQKWTQQYGNIYGLFEGTRPVYVVSDVDFLQEVFVKQFSSFHSRRRPFITRILKGNRAHLFSAQADQWRRQRHVINPTFSAAKLKMMAPLINQCIESFMNKVNDMNGADFNIYALYKRMTMDVICRCAFGIDVDMQNDLDNIYMKKSIACFEIDVEKLSIVKLSNVMPFLIPFLTQIFKFGLFVQRTTQKWSSNMLPENDGLPATWLIERLEELLKQRLSSESKRTDLLKLMLDAATEEEIKDDTSEELSSKKLHYNEVVLNIFLFMLAGFETTSNTLAFATFALATTPHVQDKLQMEIDEIWEDDIDKLDYDTVANMTYLDMFVREVLRMYGISSQAITRECNTSVNICGHQIDKGCVILPDVYSVHYNADLWGPQDPNIFDPERHSIKRHPLAYLAFGMGPRNCVGMRFALMELKMCLVRLLRLYTVKAGAKFQEGMTLTEKFIITPEAVNIRLENRHT</sequence>
<dbReference type="Pfam" id="PF00067">
    <property type="entry name" value="p450"/>
    <property type="match status" value="1"/>
</dbReference>
<proteinExistence type="inferred from homology"/>
<feature type="binding site" description="axial binding residue" evidence="9">
    <location>
        <position position="464"/>
    </location>
    <ligand>
        <name>heme</name>
        <dbReference type="ChEBI" id="CHEBI:30413"/>
    </ligand>
    <ligandPart>
        <name>Fe</name>
        <dbReference type="ChEBI" id="CHEBI:18248"/>
    </ligandPart>
</feature>
<dbReference type="GO" id="GO:0020037">
    <property type="term" value="F:heme binding"/>
    <property type="evidence" value="ECO:0007669"/>
    <property type="project" value="InterPro"/>
</dbReference>
<evidence type="ECO:0008006" key="13">
    <source>
        <dbReference type="Google" id="ProtNLM"/>
    </source>
</evidence>
<protein>
    <recommendedName>
        <fullName evidence="13">Cytochrome P450</fullName>
    </recommendedName>
</protein>
<keyword evidence="6 9" id="KW-0408">Iron</keyword>
<evidence type="ECO:0000256" key="2">
    <source>
        <dbReference type="ARBA" id="ARBA00010617"/>
    </source>
</evidence>
<name>A0A815LYK3_ADIRI</name>
<dbReference type="PRINTS" id="PR00385">
    <property type="entry name" value="P450"/>
</dbReference>
<dbReference type="AlphaFoldDB" id="A0A815LYK3"/>
<dbReference type="PANTHER" id="PTHR24302:SF15">
    <property type="entry name" value="FATTY-ACID PEROXYGENASE"/>
    <property type="match status" value="1"/>
</dbReference>
<reference evidence="11" key="1">
    <citation type="submission" date="2021-02" db="EMBL/GenBank/DDBJ databases">
        <authorList>
            <person name="Nowell W R."/>
        </authorList>
    </citation>
    <scope>NUCLEOTIDE SEQUENCE</scope>
</reference>
<dbReference type="InterPro" id="IPR050705">
    <property type="entry name" value="Cytochrome_P450_3A"/>
</dbReference>
<dbReference type="InterPro" id="IPR036396">
    <property type="entry name" value="Cyt_P450_sf"/>
</dbReference>
<dbReference type="GO" id="GO:0016705">
    <property type="term" value="F:oxidoreductase activity, acting on paired donors, with incorporation or reduction of molecular oxygen"/>
    <property type="evidence" value="ECO:0007669"/>
    <property type="project" value="InterPro"/>
</dbReference>
<dbReference type="Proteomes" id="UP000663828">
    <property type="component" value="Unassembled WGS sequence"/>
</dbReference>
<keyword evidence="3 9" id="KW-0349">Heme</keyword>
<dbReference type="SUPFAM" id="SSF48264">
    <property type="entry name" value="Cytochrome P450"/>
    <property type="match status" value="1"/>
</dbReference>
<comment type="cofactor">
    <cofactor evidence="1 9">
        <name>heme</name>
        <dbReference type="ChEBI" id="CHEBI:30413"/>
    </cofactor>
</comment>
<dbReference type="PANTHER" id="PTHR24302">
    <property type="entry name" value="CYTOCHROME P450 FAMILY 3"/>
    <property type="match status" value="1"/>
</dbReference>
<accession>A0A815LYK3</accession>
<evidence type="ECO:0000256" key="5">
    <source>
        <dbReference type="ARBA" id="ARBA00023002"/>
    </source>
</evidence>
<dbReference type="EMBL" id="CAJNOR010003447">
    <property type="protein sequence ID" value="CAF1415002.1"/>
    <property type="molecule type" value="Genomic_DNA"/>
</dbReference>
<evidence type="ECO:0000256" key="7">
    <source>
        <dbReference type="ARBA" id="ARBA00023033"/>
    </source>
</evidence>
<dbReference type="GO" id="GO:0005506">
    <property type="term" value="F:iron ion binding"/>
    <property type="evidence" value="ECO:0007669"/>
    <property type="project" value="InterPro"/>
</dbReference>
<dbReference type="Gene3D" id="1.10.630.10">
    <property type="entry name" value="Cytochrome P450"/>
    <property type="match status" value="1"/>
</dbReference>
<evidence type="ECO:0000313" key="12">
    <source>
        <dbReference type="Proteomes" id="UP000663828"/>
    </source>
</evidence>
<evidence type="ECO:0000256" key="6">
    <source>
        <dbReference type="ARBA" id="ARBA00023004"/>
    </source>
</evidence>
<dbReference type="CDD" id="cd11055">
    <property type="entry name" value="CYP3A-like"/>
    <property type="match status" value="1"/>
</dbReference>
<organism evidence="11 12">
    <name type="scientific">Adineta ricciae</name>
    <name type="common">Rotifer</name>
    <dbReference type="NCBI Taxonomy" id="249248"/>
    <lineage>
        <taxon>Eukaryota</taxon>
        <taxon>Metazoa</taxon>
        <taxon>Spiralia</taxon>
        <taxon>Gnathifera</taxon>
        <taxon>Rotifera</taxon>
        <taxon>Eurotatoria</taxon>
        <taxon>Bdelloidea</taxon>
        <taxon>Adinetida</taxon>
        <taxon>Adinetidae</taxon>
        <taxon>Adineta</taxon>
    </lineage>
</organism>
<dbReference type="InterPro" id="IPR017972">
    <property type="entry name" value="Cyt_P450_CS"/>
</dbReference>
<evidence type="ECO:0000256" key="9">
    <source>
        <dbReference type="PIRSR" id="PIRSR602401-1"/>
    </source>
</evidence>
<evidence type="ECO:0000256" key="4">
    <source>
        <dbReference type="ARBA" id="ARBA00022723"/>
    </source>
</evidence>
<dbReference type="FunFam" id="1.10.630.10:FF:000182">
    <property type="entry name" value="Cytochrome P450 3A4"/>
    <property type="match status" value="1"/>
</dbReference>
<keyword evidence="7 10" id="KW-0503">Monooxygenase</keyword>
<dbReference type="InterPro" id="IPR002401">
    <property type="entry name" value="Cyt_P450_E_grp-I"/>
</dbReference>
<evidence type="ECO:0000256" key="3">
    <source>
        <dbReference type="ARBA" id="ARBA00022617"/>
    </source>
</evidence>
<keyword evidence="12" id="KW-1185">Reference proteome</keyword>